<dbReference type="AlphaFoldDB" id="A0A1M5A480"/>
<dbReference type="Proteomes" id="UP000184251">
    <property type="component" value="Unassembled WGS sequence"/>
</dbReference>
<evidence type="ECO:0000313" key="2">
    <source>
        <dbReference type="Proteomes" id="UP000184251"/>
    </source>
</evidence>
<name>A0A1M5A480_9FIRM</name>
<protein>
    <submittedName>
        <fullName evidence="1">Uncharacterized protein</fullName>
    </submittedName>
</protein>
<keyword evidence="2" id="KW-1185">Reference proteome</keyword>
<evidence type="ECO:0000313" key="1">
    <source>
        <dbReference type="EMBL" id="SHF25015.1"/>
    </source>
</evidence>
<sequence length="49" mass="5421">MIYSHEVENMCSVAKGPKHGPAAIPEEGKWVKAKVDCRLVQAWKTLARG</sequence>
<accession>A0A1M5A480</accession>
<gene>
    <name evidence="1" type="ORF">SAMN02746064_02223</name>
</gene>
<organism evidence="1 2">
    <name type="scientific">Alkalibacter saccharofermentans DSM 14828</name>
    <dbReference type="NCBI Taxonomy" id="1120975"/>
    <lineage>
        <taxon>Bacteria</taxon>
        <taxon>Bacillati</taxon>
        <taxon>Bacillota</taxon>
        <taxon>Clostridia</taxon>
        <taxon>Eubacteriales</taxon>
        <taxon>Eubacteriaceae</taxon>
        <taxon>Alkalibacter</taxon>
    </lineage>
</organism>
<dbReference type="STRING" id="1120975.SAMN02746064_02223"/>
<dbReference type="EMBL" id="FQTU01000024">
    <property type="protein sequence ID" value="SHF25015.1"/>
    <property type="molecule type" value="Genomic_DNA"/>
</dbReference>
<proteinExistence type="predicted"/>
<reference evidence="1 2" key="1">
    <citation type="submission" date="2016-11" db="EMBL/GenBank/DDBJ databases">
        <authorList>
            <person name="Jaros S."/>
            <person name="Januszkiewicz K."/>
            <person name="Wedrychowicz H."/>
        </authorList>
    </citation>
    <scope>NUCLEOTIDE SEQUENCE [LARGE SCALE GENOMIC DNA]</scope>
    <source>
        <strain evidence="1 2">DSM 14828</strain>
    </source>
</reference>